<evidence type="ECO:0000256" key="2">
    <source>
        <dbReference type="ARBA" id="ARBA00022679"/>
    </source>
</evidence>
<dbReference type="AlphaFoldDB" id="A0A1M4XR07"/>
<dbReference type="Gene3D" id="2.160.10.10">
    <property type="entry name" value="Hexapeptide repeat proteins"/>
    <property type="match status" value="1"/>
</dbReference>
<dbReference type="Proteomes" id="UP000184404">
    <property type="component" value="Unassembled WGS sequence"/>
</dbReference>
<dbReference type="EMBL" id="FQUG01000005">
    <property type="protein sequence ID" value="SHE95919.1"/>
    <property type="molecule type" value="Genomic_DNA"/>
</dbReference>
<dbReference type="RefSeq" id="WP_072935662.1">
    <property type="nucleotide sequence ID" value="NZ_FQUG01000005.1"/>
</dbReference>
<dbReference type="PROSITE" id="PS00101">
    <property type="entry name" value="HEXAPEP_TRANSFERASES"/>
    <property type="match status" value="1"/>
</dbReference>
<dbReference type="InterPro" id="IPR001451">
    <property type="entry name" value="Hexapep"/>
</dbReference>
<evidence type="ECO:0000313" key="5">
    <source>
        <dbReference type="Proteomes" id="UP000184404"/>
    </source>
</evidence>
<organism evidence="4 5">
    <name type="scientific">Schwartzia succinivorans DSM 10502</name>
    <dbReference type="NCBI Taxonomy" id="1123243"/>
    <lineage>
        <taxon>Bacteria</taxon>
        <taxon>Bacillati</taxon>
        <taxon>Bacillota</taxon>
        <taxon>Negativicutes</taxon>
        <taxon>Selenomonadales</taxon>
        <taxon>Selenomonadaceae</taxon>
        <taxon>Schwartzia</taxon>
    </lineage>
</organism>
<dbReference type="PANTHER" id="PTHR23416:SF23">
    <property type="entry name" value="ACETYLTRANSFERASE C18B11.09C-RELATED"/>
    <property type="match status" value="1"/>
</dbReference>
<accession>A0A1M4XR07</accession>
<comment type="similarity">
    <text evidence="1">Belongs to the transferase hexapeptide repeat family.</text>
</comment>
<evidence type="ECO:0000256" key="3">
    <source>
        <dbReference type="ARBA" id="ARBA00022737"/>
    </source>
</evidence>
<evidence type="ECO:0000313" key="4">
    <source>
        <dbReference type="EMBL" id="SHE95919.1"/>
    </source>
</evidence>
<reference evidence="4 5" key="1">
    <citation type="submission" date="2016-11" db="EMBL/GenBank/DDBJ databases">
        <authorList>
            <person name="Jaros S."/>
            <person name="Januszkiewicz K."/>
            <person name="Wedrychowicz H."/>
        </authorList>
    </citation>
    <scope>NUCLEOTIDE SEQUENCE [LARGE SCALE GENOMIC DNA]</scope>
    <source>
        <strain evidence="4 5">DSM 10502</strain>
    </source>
</reference>
<dbReference type="CDD" id="cd04647">
    <property type="entry name" value="LbH_MAT_like"/>
    <property type="match status" value="1"/>
</dbReference>
<dbReference type="InterPro" id="IPR011004">
    <property type="entry name" value="Trimer_LpxA-like_sf"/>
</dbReference>
<dbReference type="SUPFAM" id="SSF51161">
    <property type="entry name" value="Trimeric LpxA-like enzymes"/>
    <property type="match status" value="1"/>
</dbReference>
<evidence type="ECO:0000256" key="1">
    <source>
        <dbReference type="ARBA" id="ARBA00007274"/>
    </source>
</evidence>
<dbReference type="STRING" id="1123243.SAMN02745190_01574"/>
<dbReference type="Pfam" id="PF00132">
    <property type="entry name" value="Hexapep"/>
    <property type="match status" value="1"/>
</dbReference>
<keyword evidence="3" id="KW-0677">Repeat</keyword>
<gene>
    <name evidence="4" type="ORF">SAMN02745190_01574</name>
</gene>
<keyword evidence="5" id="KW-1185">Reference proteome</keyword>
<keyword evidence="2 4" id="KW-0808">Transferase</keyword>
<dbReference type="OrthoDB" id="9801697at2"/>
<protein>
    <submittedName>
        <fullName evidence="4">Acetyltransferase (Isoleucine patch superfamily)</fullName>
    </submittedName>
</protein>
<dbReference type="GO" id="GO:0008374">
    <property type="term" value="F:O-acyltransferase activity"/>
    <property type="evidence" value="ECO:0007669"/>
    <property type="project" value="TreeGrafter"/>
</dbReference>
<name>A0A1M4XR07_9FIRM</name>
<proteinExistence type="inferred from homology"/>
<dbReference type="InterPro" id="IPR018357">
    <property type="entry name" value="Hexapep_transf_CS"/>
</dbReference>
<dbReference type="GO" id="GO:0005829">
    <property type="term" value="C:cytosol"/>
    <property type="evidence" value="ECO:0007669"/>
    <property type="project" value="TreeGrafter"/>
</dbReference>
<dbReference type="InterPro" id="IPR051159">
    <property type="entry name" value="Hexapeptide_acetyltransf"/>
</dbReference>
<sequence length="201" mass="22665">MDMFFRMFKCIYDTYVHFWALYWNWACHLQCEADAVVFCSEARVDNLSGVRGRIEVGKGTYVRGQLLIFPYQGKISIGEDCYIGEGTRIWSEKNITIGNRVLMAHNVDIHDSNDHPIDADERHRHYRDILTVGFLPKYQLNGSDVVIEDDAWIGFGSCILKGVTIGKCAIVAAHTVVTKDVPAYAVVAGNPARVIKILTHN</sequence>
<dbReference type="PANTHER" id="PTHR23416">
    <property type="entry name" value="SIALIC ACID SYNTHASE-RELATED"/>
    <property type="match status" value="1"/>
</dbReference>